<evidence type="ECO:0000313" key="10">
    <source>
        <dbReference type="Proteomes" id="UP000233565"/>
    </source>
</evidence>
<dbReference type="Proteomes" id="UP000233565">
    <property type="component" value="Unassembled WGS sequence"/>
</dbReference>
<feature type="transmembrane region" description="Helical" evidence="6">
    <location>
        <begin position="99"/>
        <end position="119"/>
    </location>
</feature>
<evidence type="ECO:0000313" key="9">
    <source>
        <dbReference type="EMBL" id="PKH40927.1"/>
    </source>
</evidence>
<protein>
    <recommendedName>
        <fullName evidence="11">Phospholipase_D-nuclease N-terminal</fullName>
    </recommendedName>
</protein>
<reference evidence="9 10" key="1">
    <citation type="submission" date="2017-12" db="EMBL/GenBank/DDBJ databases">
        <title>Pharmacopeia of the Arctic Ocean.</title>
        <authorList>
            <person name="Collins E."/>
            <person name="Ducluzeau A.-L."/>
        </authorList>
    </citation>
    <scope>NUCLEOTIDE SEQUENCE [LARGE SCALE GENOMIC DNA]</scope>
    <source>
        <strain evidence="9 10">DSM 23325</strain>
    </source>
</reference>
<comment type="caution">
    <text evidence="9">The sequence shown here is derived from an EMBL/GenBank/DDBJ whole genome shotgun (WGS) entry which is preliminary data.</text>
</comment>
<dbReference type="InterPro" id="IPR027379">
    <property type="entry name" value="CLS_N"/>
</dbReference>
<dbReference type="EMBL" id="PJBV01000016">
    <property type="protein sequence ID" value="PKH40927.1"/>
    <property type="molecule type" value="Genomic_DNA"/>
</dbReference>
<evidence type="ECO:0000259" key="8">
    <source>
        <dbReference type="Pfam" id="PF13396"/>
    </source>
</evidence>
<evidence type="ECO:0008006" key="11">
    <source>
        <dbReference type="Google" id="ProtNLM"/>
    </source>
</evidence>
<dbReference type="Pfam" id="PF09851">
    <property type="entry name" value="SHOCT"/>
    <property type="match status" value="1"/>
</dbReference>
<feature type="transmembrane region" description="Helical" evidence="6">
    <location>
        <begin position="60"/>
        <end position="79"/>
    </location>
</feature>
<gene>
    <name evidence="9" type="ORF">CXG46_10710</name>
</gene>
<comment type="subcellular location">
    <subcellularLocation>
        <location evidence="1">Cell membrane</location>
        <topology evidence="1">Multi-pass membrane protein</topology>
    </subcellularLocation>
</comment>
<evidence type="ECO:0000256" key="6">
    <source>
        <dbReference type="SAM" id="Phobius"/>
    </source>
</evidence>
<keyword evidence="3 6" id="KW-0812">Transmembrane</keyword>
<feature type="domain" description="Cardiolipin synthase N-terminal" evidence="8">
    <location>
        <begin position="76"/>
        <end position="120"/>
    </location>
</feature>
<evidence type="ECO:0000256" key="1">
    <source>
        <dbReference type="ARBA" id="ARBA00004651"/>
    </source>
</evidence>
<keyword evidence="4 6" id="KW-1133">Transmembrane helix</keyword>
<sequence length="178" mass="20091">MSISFRRRDDRRQECDCARAHSHPLRVTCHWLRLDRLDPVVQDPPAFILAPGAPMDDFSLLDLFFTLGWIYILVAWFWFLITLMADVLRSKDLSGLSKALWIIGLIFFPFLAALVYLVARGASMNERRREDMAAMQQPRHAAAAPSTADEIAKLASLRDSGALTAAEFDTQKARLLAS</sequence>
<dbReference type="Pfam" id="PF13396">
    <property type="entry name" value="PLDc_N"/>
    <property type="match status" value="1"/>
</dbReference>
<evidence type="ECO:0000256" key="3">
    <source>
        <dbReference type="ARBA" id="ARBA00022692"/>
    </source>
</evidence>
<keyword evidence="2" id="KW-1003">Cell membrane</keyword>
<accession>A0ABX4QWV0</accession>
<proteinExistence type="predicted"/>
<evidence type="ECO:0000256" key="2">
    <source>
        <dbReference type="ARBA" id="ARBA00022475"/>
    </source>
</evidence>
<evidence type="ECO:0000256" key="4">
    <source>
        <dbReference type="ARBA" id="ARBA00022989"/>
    </source>
</evidence>
<name>A0ABX4QWV0_9ACTN</name>
<keyword evidence="5 6" id="KW-0472">Membrane</keyword>
<organism evidence="9 10">
    <name type="scientific">Nocardioides alpinus</name>
    <dbReference type="NCBI Taxonomy" id="748909"/>
    <lineage>
        <taxon>Bacteria</taxon>
        <taxon>Bacillati</taxon>
        <taxon>Actinomycetota</taxon>
        <taxon>Actinomycetes</taxon>
        <taxon>Propionibacteriales</taxon>
        <taxon>Nocardioidaceae</taxon>
        <taxon>Nocardioides</taxon>
    </lineage>
</organism>
<evidence type="ECO:0000259" key="7">
    <source>
        <dbReference type="Pfam" id="PF09851"/>
    </source>
</evidence>
<feature type="domain" description="SHOCT" evidence="7">
    <location>
        <begin position="149"/>
        <end position="176"/>
    </location>
</feature>
<evidence type="ECO:0000256" key="5">
    <source>
        <dbReference type="ARBA" id="ARBA00023136"/>
    </source>
</evidence>
<keyword evidence="10" id="KW-1185">Reference proteome</keyword>
<dbReference type="InterPro" id="IPR018649">
    <property type="entry name" value="SHOCT"/>
</dbReference>